<proteinExistence type="predicted"/>
<dbReference type="InterPro" id="IPR012340">
    <property type="entry name" value="NA-bd_OB-fold"/>
</dbReference>
<dbReference type="RefSeq" id="XP_066066086.1">
    <property type="nucleotide sequence ID" value="XM_066209989.1"/>
</dbReference>
<reference evidence="2" key="2">
    <citation type="journal article" date="2022" name="Elife">
        <title>Obligate sexual reproduction of a homothallic fungus closely related to the Cryptococcus pathogenic species complex.</title>
        <authorList>
            <person name="Passer A.R."/>
            <person name="Clancey S.A."/>
            <person name="Shea T."/>
            <person name="David-Palma M."/>
            <person name="Averette A.F."/>
            <person name="Boekhout T."/>
            <person name="Porcel B.M."/>
            <person name="Nowrousian M."/>
            <person name="Cuomo C.A."/>
            <person name="Sun S."/>
            <person name="Heitman J."/>
            <person name="Coelho M.A."/>
        </authorList>
    </citation>
    <scope>NUCLEOTIDE SEQUENCE</scope>
    <source>
        <strain evidence="2">CBS 7841</strain>
    </source>
</reference>
<name>A0AAJ8JN85_9TREE</name>
<organism evidence="2 3">
    <name type="scientific">Cryptococcus depauperatus CBS 7841</name>
    <dbReference type="NCBI Taxonomy" id="1295531"/>
    <lineage>
        <taxon>Eukaryota</taxon>
        <taxon>Fungi</taxon>
        <taxon>Dikarya</taxon>
        <taxon>Basidiomycota</taxon>
        <taxon>Agaricomycotina</taxon>
        <taxon>Tremellomycetes</taxon>
        <taxon>Tremellales</taxon>
        <taxon>Cryptococcaceae</taxon>
        <taxon>Cryptococcus</taxon>
    </lineage>
</organism>
<feature type="region of interest" description="Disordered" evidence="1">
    <location>
        <begin position="1"/>
        <end position="22"/>
    </location>
</feature>
<gene>
    <name evidence="2" type="ORF">L203_100530</name>
</gene>
<dbReference type="EMBL" id="CP143784">
    <property type="protein sequence ID" value="WVN85385.1"/>
    <property type="molecule type" value="Genomic_DNA"/>
</dbReference>
<feature type="compositionally biased region" description="Basic and acidic residues" evidence="1">
    <location>
        <begin position="102"/>
        <end position="122"/>
    </location>
</feature>
<evidence type="ECO:0000256" key="1">
    <source>
        <dbReference type="SAM" id="MobiDB-lite"/>
    </source>
</evidence>
<dbReference type="SUPFAM" id="SSF50249">
    <property type="entry name" value="Nucleic acid-binding proteins"/>
    <property type="match status" value="1"/>
</dbReference>
<sequence length="138" mass="15785">MARKQQSTPSYGPPLPSSHHLVRLGAPQGSNNYLCVDAEGIERLVEVSKPLKRNKMLFIMRGDFAVINLFPTVADEKTRLVGEILHILDKGDVKEWKKSENWPRGFEENLEPTSRECQAEEKMECEEQSQMEESESRP</sequence>
<dbReference type="PANTHER" id="PTHR21641:SF0">
    <property type="entry name" value="RNA-BINDING PROTEIN EIF1AD-RELATED"/>
    <property type="match status" value="1"/>
</dbReference>
<evidence type="ECO:0000313" key="3">
    <source>
        <dbReference type="Proteomes" id="UP000094043"/>
    </source>
</evidence>
<evidence type="ECO:0008006" key="4">
    <source>
        <dbReference type="Google" id="ProtNLM"/>
    </source>
</evidence>
<dbReference type="AlphaFoldDB" id="A0AAJ8JN85"/>
<keyword evidence="3" id="KW-1185">Reference proteome</keyword>
<accession>A0AAJ8JN85</accession>
<protein>
    <recommendedName>
        <fullName evidence="4">S1-like domain-containing protein</fullName>
    </recommendedName>
</protein>
<dbReference type="Gene3D" id="2.40.50.140">
    <property type="entry name" value="Nucleic acid-binding proteins"/>
    <property type="match status" value="1"/>
</dbReference>
<feature type="compositionally biased region" description="Acidic residues" evidence="1">
    <location>
        <begin position="123"/>
        <end position="138"/>
    </location>
</feature>
<evidence type="ECO:0000313" key="2">
    <source>
        <dbReference type="EMBL" id="WVN85385.1"/>
    </source>
</evidence>
<dbReference type="GO" id="GO:0005634">
    <property type="term" value="C:nucleus"/>
    <property type="evidence" value="ECO:0007669"/>
    <property type="project" value="TreeGrafter"/>
</dbReference>
<feature type="region of interest" description="Disordered" evidence="1">
    <location>
        <begin position="102"/>
        <end position="138"/>
    </location>
</feature>
<dbReference type="KEGG" id="cdep:91084746"/>
<dbReference type="GeneID" id="91084746"/>
<dbReference type="PANTHER" id="PTHR21641">
    <property type="entry name" value="TRANSLATION INITIATION FACTOR-RELATED"/>
    <property type="match status" value="1"/>
</dbReference>
<dbReference type="Proteomes" id="UP000094043">
    <property type="component" value="Chromosome 1"/>
</dbReference>
<dbReference type="InterPro" id="IPR039294">
    <property type="entry name" value="EIF1AD"/>
</dbReference>
<feature type="compositionally biased region" description="Polar residues" evidence="1">
    <location>
        <begin position="1"/>
        <end position="10"/>
    </location>
</feature>
<reference evidence="2" key="3">
    <citation type="submission" date="2024-01" db="EMBL/GenBank/DDBJ databases">
        <authorList>
            <person name="Coelho M.A."/>
            <person name="David-Palma M."/>
            <person name="Shea T."/>
            <person name="Sun S."/>
            <person name="Cuomo C.A."/>
            <person name="Heitman J."/>
        </authorList>
    </citation>
    <scope>NUCLEOTIDE SEQUENCE</scope>
    <source>
        <strain evidence="2">CBS 7841</strain>
    </source>
</reference>
<reference evidence="2" key="1">
    <citation type="submission" date="2016-06" db="EMBL/GenBank/DDBJ databases">
        <authorList>
            <person name="Cuomo C."/>
            <person name="Litvintseva A."/>
            <person name="Heitman J."/>
            <person name="Chen Y."/>
            <person name="Sun S."/>
            <person name="Springer D."/>
            <person name="Dromer F."/>
            <person name="Young S."/>
            <person name="Zeng Q."/>
            <person name="Chapman S."/>
            <person name="Gujja S."/>
            <person name="Saif S."/>
            <person name="Birren B."/>
        </authorList>
    </citation>
    <scope>NUCLEOTIDE SEQUENCE</scope>
    <source>
        <strain evidence="2">CBS 7841</strain>
    </source>
</reference>